<gene>
    <name evidence="2" type="ORF">ACFQPE_11525</name>
</gene>
<comment type="caution">
    <text evidence="2">The sequence shown here is derived from an EMBL/GenBank/DDBJ whole genome shotgun (WGS) entry which is preliminary data.</text>
</comment>
<proteinExistence type="predicted"/>
<dbReference type="Proteomes" id="UP001596547">
    <property type="component" value="Unassembled WGS sequence"/>
</dbReference>
<dbReference type="Pfam" id="PF24432">
    <property type="entry name" value="DUF7555"/>
    <property type="match status" value="1"/>
</dbReference>
<reference evidence="2 3" key="1">
    <citation type="journal article" date="2019" name="Int. J. Syst. Evol. Microbiol.">
        <title>The Global Catalogue of Microorganisms (GCM) 10K type strain sequencing project: providing services to taxonomists for standard genome sequencing and annotation.</title>
        <authorList>
            <consortium name="The Broad Institute Genomics Platform"/>
            <consortium name="The Broad Institute Genome Sequencing Center for Infectious Disease"/>
            <person name="Wu L."/>
            <person name="Ma J."/>
        </authorList>
    </citation>
    <scope>NUCLEOTIDE SEQUENCE [LARGE SCALE GENOMIC DNA]</scope>
    <source>
        <strain evidence="2 3">PSR21</strain>
    </source>
</reference>
<keyword evidence="1" id="KW-0472">Membrane</keyword>
<feature type="transmembrane region" description="Helical" evidence="1">
    <location>
        <begin position="129"/>
        <end position="151"/>
    </location>
</feature>
<evidence type="ECO:0000256" key="1">
    <source>
        <dbReference type="SAM" id="Phobius"/>
    </source>
</evidence>
<evidence type="ECO:0000313" key="2">
    <source>
        <dbReference type="EMBL" id="MFC7317412.1"/>
    </source>
</evidence>
<dbReference type="InterPro" id="IPR055977">
    <property type="entry name" value="DUF7555"/>
</dbReference>
<accession>A0ABD6AB67</accession>
<evidence type="ECO:0008006" key="4">
    <source>
        <dbReference type="Google" id="ProtNLM"/>
    </source>
</evidence>
<dbReference type="AlphaFoldDB" id="A0ABD6AB67"/>
<name>A0ABD6AB67_9EURY</name>
<keyword evidence="3" id="KW-1185">Reference proteome</keyword>
<dbReference type="EMBL" id="JBHTBF010000002">
    <property type="protein sequence ID" value="MFC7317412.1"/>
    <property type="molecule type" value="Genomic_DNA"/>
</dbReference>
<sequence>MPDDERGRYAREFEDGTHPPRRLQVLDAAAYALVLTAVVVALSVAVTLALGVARPWVGVKYLLFVVGLLLFGVASVKLRPKAAYSERDLLPANSEGETGFQALVQRLVALLGERYRLAPDERFSDAAKLLLASVGVLAVSAAMEFVFGVTIA</sequence>
<dbReference type="RefSeq" id="WP_276303340.1">
    <property type="nucleotide sequence ID" value="NZ_CP119992.1"/>
</dbReference>
<evidence type="ECO:0000313" key="3">
    <source>
        <dbReference type="Proteomes" id="UP001596547"/>
    </source>
</evidence>
<keyword evidence="1" id="KW-0812">Transmembrane</keyword>
<keyword evidence="1" id="KW-1133">Transmembrane helix</keyword>
<feature type="transmembrane region" description="Helical" evidence="1">
    <location>
        <begin position="28"/>
        <end position="53"/>
    </location>
</feature>
<organism evidence="2 3">
    <name type="scientific">Halomarina halobia</name>
    <dbReference type="NCBI Taxonomy" id="3033386"/>
    <lineage>
        <taxon>Archaea</taxon>
        <taxon>Methanobacteriati</taxon>
        <taxon>Methanobacteriota</taxon>
        <taxon>Stenosarchaea group</taxon>
        <taxon>Halobacteria</taxon>
        <taxon>Halobacteriales</taxon>
        <taxon>Natronomonadaceae</taxon>
        <taxon>Halomarina</taxon>
    </lineage>
</organism>
<feature type="transmembrane region" description="Helical" evidence="1">
    <location>
        <begin position="59"/>
        <end position="78"/>
    </location>
</feature>
<dbReference type="GeneID" id="79315918"/>
<protein>
    <recommendedName>
        <fullName evidence="4">Integral membrane protein</fullName>
    </recommendedName>
</protein>